<keyword evidence="3" id="KW-1185">Reference proteome</keyword>
<protein>
    <submittedName>
        <fullName evidence="2">Uncharacterized protein</fullName>
    </submittedName>
</protein>
<dbReference type="SUPFAM" id="SSF49599">
    <property type="entry name" value="TRAF domain-like"/>
    <property type="match status" value="1"/>
</dbReference>
<dbReference type="OrthoDB" id="4788989at2759"/>
<dbReference type="SUPFAM" id="SSF57850">
    <property type="entry name" value="RING/U-box"/>
    <property type="match status" value="1"/>
</dbReference>
<dbReference type="VEuPathDB" id="VectorBase:HLOH_040386"/>
<dbReference type="EMBL" id="JABSTR010000002">
    <property type="protein sequence ID" value="KAH9364534.1"/>
    <property type="molecule type" value="Genomic_DNA"/>
</dbReference>
<proteinExistence type="predicted"/>
<feature type="coiled-coil region" evidence="1">
    <location>
        <begin position="166"/>
        <end position="213"/>
    </location>
</feature>
<comment type="caution">
    <text evidence="2">The sequence shown here is derived from an EMBL/GenBank/DDBJ whole genome shotgun (WGS) entry which is preliminary data.</text>
</comment>
<evidence type="ECO:0000313" key="2">
    <source>
        <dbReference type="EMBL" id="KAH9364534.1"/>
    </source>
</evidence>
<accession>A0A9J6FE65</accession>
<dbReference type="PANTHER" id="PTHR10131:SF138">
    <property type="entry name" value="RE66324P"/>
    <property type="match status" value="1"/>
</dbReference>
<dbReference type="Proteomes" id="UP000821853">
    <property type="component" value="Chromosome 10"/>
</dbReference>
<dbReference type="InterPro" id="IPR013083">
    <property type="entry name" value="Znf_RING/FYVE/PHD"/>
</dbReference>
<dbReference type="PANTHER" id="PTHR10131">
    <property type="entry name" value="TNF RECEPTOR ASSOCIATED FACTOR"/>
    <property type="match status" value="1"/>
</dbReference>
<sequence length="219" mass="24779">MSDAGNTVSERQYFGYCLVGFDSFLDFRTVEFSEQLQDAHVCDSCGAVPGEVMLLPCMHITCKFCSVRDWTGNHHITKCAVDKQQFYEELRWSVVKDMLYPRTVRCPNTSYGCNHTCTLQELGTHFPKCQFVWTVCCLCGSRTPFVELPDHYVACRSLLPCAGATFAKYKQLVQDLTNATKEVEDEGEKSSEKAVLRQKIDSMLEVLEKLRVQVGNASI</sequence>
<keyword evidence="1" id="KW-0175">Coiled coil</keyword>
<evidence type="ECO:0000313" key="3">
    <source>
        <dbReference type="Proteomes" id="UP000821853"/>
    </source>
</evidence>
<reference evidence="2 3" key="1">
    <citation type="journal article" date="2020" name="Cell">
        <title>Large-Scale Comparative Analyses of Tick Genomes Elucidate Their Genetic Diversity and Vector Capacities.</title>
        <authorList>
            <consortium name="Tick Genome and Microbiome Consortium (TIGMIC)"/>
            <person name="Jia N."/>
            <person name="Wang J."/>
            <person name="Shi W."/>
            <person name="Du L."/>
            <person name="Sun Y."/>
            <person name="Zhan W."/>
            <person name="Jiang J.F."/>
            <person name="Wang Q."/>
            <person name="Zhang B."/>
            <person name="Ji P."/>
            <person name="Bell-Sakyi L."/>
            <person name="Cui X.M."/>
            <person name="Yuan T.T."/>
            <person name="Jiang B.G."/>
            <person name="Yang W.F."/>
            <person name="Lam T.T."/>
            <person name="Chang Q.C."/>
            <person name="Ding S.J."/>
            <person name="Wang X.J."/>
            <person name="Zhu J.G."/>
            <person name="Ruan X.D."/>
            <person name="Zhao L."/>
            <person name="Wei J.T."/>
            <person name="Ye R.Z."/>
            <person name="Que T.C."/>
            <person name="Du C.H."/>
            <person name="Zhou Y.H."/>
            <person name="Cheng J.X."/>
            <person name="Dai P.F."/>
            <person name="Guo W.B."/>
            <person name="Han X.H."/>
            <person name="Huang E.J."/>
            <person name="Li L.F."/>
            <person name="Wei W."/>
            <person name="Gao Y.C."/>
            <person name="Liu J.Z."/>
            <person name="Shao H.Z."/>
            <person name="Wang X."/>
            <person name="Wang C.C."/>
            <person name="Yang T.C."/>
            <person name="Huo Q.B."/>
            <person name="Li W."/>
            <person name="Chen H.Y."/>
            <person name="Chen S.E."/>
            <person name="Zhou L.G."/>
            <person name="Ni X.B."/>
            <person name="Tian J.H."/>
            <person name="Sheng Y."/>
            <person name="Liu T."/>
            <person name="Pan Y.S."/>
            <person name="Xia L.Y."/>
            <person name="Li J."/>
            <person name="Zhao F."/>
            <person name="Cao W.C."/>
        </authorList>
    </citation>
    <scope>NUCLEOTIDE SEQUENCE [LARGE SCALE GENOMIC DNA]</scope>
    <source>
        <strain evidence="2">HaeL-2018</strain>
    </source>
</reference>
<dbReference type="Gene3D" id="3.30.40.10">
    <property type="entry name" value="Zinc/RING finger domain, C3HC4 (zinc finger)"/>
    <property type="match status" value="1"/>
</dbReference>
<gene>
    <name evidence="2" type="ORF">HPB48_009132</name>
</gene>
<name>A0A9J6FE65_HAELO</name>
<organism evidence="2 3">
    <name type="scientific">Haemaphysalis longicornis</name>
    <name type="common">Bush tick</name>
    <dbReference type="NCBI Taxonomy" id="44386"/>
    <lineage>
        <taxon>Eukaryota</taxon>
        <taxon>Metazoa</taxon>
        <taxon>Ecdysozoa</taxon>
        <taxon>Arthropoda</taxon>
        <taxon>Chelicerata</taxon>
        <taxon>Arachnida</taxon>
        <taxon>Acari</taxon>
        <taxon>Parasitiformes</taxon>
        <taxon>Ixodida</taxon>
        <taxon>Ixodoidea</taxon>
        <taxon>Ixodidae</taxon>
        <taxon>Haemaphysalinae</taxon>
        <taxon>Haemaphysalis</taxon>
    </lineage>
</organism>
<evidence type="ECO:0000256" key="1">
    <source>
        <dbReference type="SAM" id="Coils"/>
    </source>
</evidence>
<dbReference type="AlphaFoldDB" id="A0A9J6FE65"/>